<dbReference type="EC" id="1.13.12.7" evidence="4"/>
<dbReference type="Gene3D" id="3.30.300.30">
    <property type="match status" value="1"/>
</dbReference>
<dbReference type="PROSITE" id="PS00455">
    <property type="entry name" value="AMP_BINDING"/>
    <property type="match status" value="1"/>
</dbReference>
<dbReference type="GO" id="GO:0008218">
    <property type="term" value="P:bioluminescence"/>
    <property type="evidence" value="ECO:0007669"/>
    <property type="project" value="UniProtKB-KW"/>
</dbReference>
<comment type="subcellular location">
    <subcellularLocation>
        <location evidence="2">Peroxisome</location>
    </subcellularLocation>
</comment>
<evidence type="ECO:0000259" key="14">
    <source>
        <dbReference type="Pfam" id="PF00501"/>
    </source>
</evidence>
<comment type="caution">
    <text evidence="16">The sequence shown here is derived from an EMBL/GenBank/DDBJ whole genome shotgun (WGS) entry which is preliminary data.</text>
</comment>
<keyword evidence="7" id="KW-0460">Magnesium</keyword>
<comment type="similarity">
    <text evidence="3">Belongs to the ATP-dependent AMP-binding enzyme family.</text>
</comment>
<dbReference type="InterPro" id="IPR045851">
    <property type="entry name" value="AMP-bd_C_sf"/>
</dbReference>
<dbReference type="InterPro" id="IPR025110">
    <property type="entry name" value="AMP-bd_C"/>
</dbReference>
<dbReference type="GO" id="GO:0004497">
    <property type="term" value="F:monooxygenase activity"/>
    <property type="evidence" value="ECO:0007669"/>
    <property type="project" value="UniProtKB-KW"/>
</dbReference>
<keyword evidence="11" id="KW-0455">Luminescence</keyword>
<proteinExistence type="inferred from homology"/>
<feature type="domain" description="AMP-binding enzyme C-terminal" evidence="15">
    <location>
        <begin position="448"/>
        <end position="524"/>
    </location>
</feature>
<gene>
    <name evidence="16" type="ORF">V1478_012315</name>
</gene>
<evidence type="ECO:0000256" key="5">
    <source>
        <dbReference type="ARBA" id="ARBA00019043"/>
    </source>
</evidence>
<keyword evidence="9" id="KW-0503">Monooxygenase</keyword>
<dbReference type="PANTHER" id="PTHR24096">
    <property type="entry name" value="LONG-CHAIN-FATTY-ACID--COA LIGASE"/>
    <property type="match status" value="1"/>
</dbReference>
<dbReference type="SUPFAM" id="SSF56801">
    <property type="entry name" value="Acetyl-CoA synthetase-like"/>
    <property type="match status" value="1"/>
</dbReference>
<name>A0ABD2ACU7_VESSQ</name>
<dbReference type="InterPro" id="IPR000873">
    <property type="entry name" value="AMP-dep_synth/lig_dom"/>
</dbReference>
<evidence type="ECO:0000256" key="4">
    <source>
        <dbReference type="ARBA" id="ARBA00012532"/>
    </source>
</evidence>
<keyword evidence="6" id="KW-0067">ATP-binding</keyword>
<evidence type="ECO:0000256" key="2">
    <source>
        <dbReference type="ARBA" id="ARBA00004275"/>
    </source>
</evidence>
<evidence type="ECO:0000256" key="10">
    <source>
        <dbReference type="ARBA" id="ARBA00023140"/>
    </source>
</evidence>
<dbReference type="Pfam" id="PF13193">
    <property type="entry name" value="AMP-binding_C"/>
    <property type="match status" value="1"/>
</dbReference>
<evidence type="ECO:0000256" key="6">
    <source>
        <dbReference type="ARBA" id="ARBA00022840"/>
    </source>
</evidence>
<keyword evidence="17" id="KW-1185">Reference proteome</keyword>
<reference evidence="16 17" key="1">
    <citation type="journal article" date="2024" name="Ann. Entomol. Soc. Am.">
        <title>Genomic analyses of the southern and eastern yellowjacket wasps (Hymenoptera: Vespidae) reveal evolutionary signatures of social life.</title>
        <authorList>
            <person name="Catto M.A."/>
            <person name="Caine P.B."/>
            <person name="Orr S.E."/>
            <person name="Hunt B.G."/>
            <person name="Goodisman M.A.D."/>
        </authorList>
    </citation>
    <scope>NUCLEOTIDE SEQUENCE [LARGE SCALE GENOMIC DNA]</scope>
    <source>
        <strain evidence="16">233</strain>
        <tissue evidence="16">Head and thorax</tissue>
    </source>
</reference>
<dbReference type="Proteomes" id="UP001607302">
    <property type="component" value="Unassembled WGS sequence"/>
</dbReference>
<evidence type="ECO:0000259" key="15">
    <source>
        <dbReference type="Pfam" id="PF13193"/>
    </source>
</evidence>
<keyword evidence="8" id="KW-0560">Oxidoreductase</keyword>
<dbReference type="PANTHER" id="PTHR24096:SF423">
    <property type="entry name" value="GM05240P"/>
    <property type="match status" value="1"/>
</dbReference>
<dbReference type="AlphaFoldDB" id="A0ABD2ACU7"/>
<comment type="cofactor">
    <cofactor evidence="1">
        <name>Mg(2+)</name>
        <dbReference type="ChEBI" id="CHEBI:18420"/>
    </cofactor>
</comment>
<evidence type="ECO:0000256" key="1">
    <source>
        <dbReference type="ARBA" id="ARBA00001946"/>
    </source>
</evidence>
<sequence length="538" mass="59889">MENNKNILRGPSSSTVEGLMHNNIGELLLNQLHAHGTRIAQINAHTEKKQTYQQILNASKKLAIYFIKVGLKIEDRIAICSENNTEFCIPLCAALFLGITVCPLNPMYLKREFCHALTISKPKYIFTSSMAVNTLQTVIKQLPWSPKLIVLTAYNNLPNMEDLISNIDINEINNFQVCKIDMNNNVAAILCSSGTTGLPKGVMLTNKNLLMAIKHFSDPEIGPMHKDTVVLYMLPYFHAYSFSTLLVGLIVGAKGIILARFDEKLFLHTIEKYKIETLTLVPPLMIFLAKHPFVDRYDLSSIKTIWCGAASLPEEIQKAVGKRLNISNIKQGYGLTETTLAVLQSPPNHKYGSVGVVAPDTLAKVIPIDEPNSTKALEPNCKGELCFKGDLIMKGYCNDSKSTSTIIDKDGWLHTGDVGYYDEDGFFFIVDRLKELIKYKGFQVPPAELEAVLLTCPGIKDAAVVGLPDEEAGELPFAFVVRQDQSKITEDEIIKHVNEQVSSHKRLRGGVKFVKDIPKTASGKILRRVLRNMIKSKL</sequence>
<comment type="catalytic activity">
    <reaction evidence="13">
        <text>firefly D-luciferin + ATP + O2 = firefly oxyluciferin + hnu + AMP + CO2 + diphosphate</text>
        <dbReference type="Rhea" id="RHEA:10732"/>
        <dbReference type="ChEBI" id="CHEBI:15379"/>
        <dbReference type="ChEBI" id="CHEBI:16526"/>
        <dbReference type="ChEBI" id="CHEBI:16792"/>
        <dbReference type="ChEBI" id="CHEBI:30212"/>
        <dbReference type="ChEBI" id="CHEBI:30616"/>
        <dbReference type="ChEBI" id="CHEBI:33019"/>
        <dbReference type="ChEBI" id="CHEBI:58038"/>
        <dbReference type="ChEBI" id="CHEBI:456215"/>
        <dbReference type="EC" id="1.13.12.7"/>
    </reaction>
</comment>
<keyword evidence="6" id="KW-0547">Nucleotide-binding</keyword>
<evidence type="ECO:0000256" key="8">
    <source>
        <dbReference type="ARBA" id="ARBA00023002"/>
    </source>
</evidence>
<dbReference type="InterPro" id="IPR020845">
    <property type="entry name" value="AMP-binding_CS"/>
</dbReference>
<evidence type="ECO:0000313" key="16">
    <source>
        <dbReference type="EMBL" id="KAL2718439.1"/>
    </source>
</evidence>
<evidence type="ECO:0000256" key="3">
    <source>
        <dbReference type="ARBA" id="ARBA00006432"/>
    </source>
</evidence>
<organism evidence="16 17">
    <name type="scientific">Vespula squamosa</name>
    <name type="common">Southern yellow jacket</name>
    <name type="synonym">Wasp</name>
    <dbReference type="NCBI Taxonomy" id="30214"/>
    <lineage>
        <taxon>Eukaryota</taxon>
        <taxon>Metazoa</taxon>
        <taxon>Ecdysozoa</taxon>
        <taxon>Arthropoda</taxon>
        <taxon>Hexapoda</taxon>
        <taxon>Insecta</taxon>
        <taxon>Pterygota</taxon>
        <taxon>Neoptera</taxon>
        <taxon>Endopterygota</taxon>
        <taxon>Hymenoptera</taxon>
        <taxon>Apocrita</taxon>
        <taxon>Aculeata</taxon>
        <taxon>Vespoidea</taxon>
        <taxon>Vespidae</taxon>
        <taxon>Vespinae</taxon>
        <taxon>Vespula</taxon>
    </lineage>
</organism>
<evidence type="ECO:0000256" key="12">
    <source>
        <dbReference type="ARBA" id="ARBA00023262"/>
    </source>
</evidence>
<keyword evidence="12" id="KW-0599">Photoprotein</keyword>
<dbReference type="GO" id="GO:0005524">
    <property type="term" value="F:ATP binding"/>
    <property type="evidence" value="ECO:0007669"/>
    <property type="project" value="UniProtKB-KW"/>
</dbReference>
<dbReference type="Gene3D" id="3.40.50.980">
    <property type="match status" value="2"/>
</dbReference>
<feature type="domain" description="AMP-dependent synthetase/ligase" evidence="14">
    <location>
        <begin position="32"/>
        <end position="396"/>
    </location>
</feature>
<dbReference type="GO" id="GO:0005777">
    <property type="term" value="C:peroxisome"/>
    <property type="evidence" value="ECO:0007669"/>
    <property type="project" value="UniProtKB-SubCell"/>
</dbReference>
<keyword evidence="10" id="KW-0576">Peroxisome</keyword>
<evidence type="ECO:0000256" key="13">
    <source>
        <dbReference type="ARBA" id="ARBA00048497"/>
    </source>
</evidence>
<evidence type="ECO:0000256" key="7">
    <source>
        <dbReference type="ARBA" id="ARBA00022842"/>
    </source>
</evidence>
<protein>
    <recommendedName>
        <fullName evidence="5">Luciferin 4-monooxygenase</fullName>
        <ecNumber evidence="4">1.13.12.7</ecNumber>
    </recommendedName>
</protein>
<dbReference type="FunFam" id="3.30.300.30:FF:000007">
    <property type="entry name" value="4-coumarate--CoA ligase 2"/>
    <property type="match status" value="1"/>
</dbReference>
<dbReference type="Pfam" id="PF00501">
    <property type="entry name" value="AMP-binding"/>
    <property type="match status" value="1"/>
</dbReference>
<dbReference type="EMBL" id="JAUDFV010000152">
    <property type="protein sequence ID" value="KAL2718439.1"/>
    <property type="molecule type" value="Genomic_DNA"/>
</dbReference>
<evidence type="ECO:0000256" key="9">
    <source>
        <dbReference type="ARBA" id="ARBA00023033"/>
    </source>
</evidence>
<accession>A0ABD2ACU7</accession>
<dbReference type="Gene3D" id="2.30.38.10">
    <property type="entry name" value="Luciferase, Domain 3"/>
    <property type="match status" value="1"/>
</dbReference>
<evidence type="ECO:0000313" key="17">
    <source>
        <dbReference type="Proteomes" id="UP001607302"/>
    </source>
</evidence>
<evidence type="ECO:0000256" key="11">
    <source>
        <dbReference type="ARBA" id="ARBA00023223"/>
    </source>
</evidence>